<dbReference type="AlphaFoldDB" id="A0A438BZT3"/>
<gene>
    <name evidence="1" type="ORF">CK203_069463</name>
</gene>
<dbReference type="EMBL" id="QGNW01002588">
    <property type="protein sequence ID" value="RVW16472.1"/>
    <property type="molecule type" value="Genomic_DNA"/>
</dbReference>
<reference evidence="1 2" key="1">
    <citation type="journal article" date="2018" name="PLoS Genet.">
        <title>Population sequencing reveals clonal diversity and ancestral inbreeding in the grapevine cultivar Chardonnay.</title>
        <authorList>
            <person name="Roach M.J."/>
            <person name="Johnson D.L."/>
            <person name="Bohlmann J."/>
            <person name="van Vuuren H.J."/>
            <person name="Jones S.J."/>
            <person name="Pretorius I.S."/>
            <person name="Schmidt S.A."/>
            <person name="Borneman A.R."/>
        </authorList>
    </citation>
    <scope>NUCLEOTIDE SEQUENCE [LARGE SCALE GENOMIC DNA]</scope>
    <source>
        <strain evidence="2">cv. Chardonnay</strain>
        <tissue evidence="1">Leaf</tissue>
    </source>
</reference>
<proteinExistence type="predicted"/>
<evidence type="ECO:0000313" key="2">
    <source>
        <dbReference type="Proteomes" id="UP000288805"/>
    </source>
</evidence>
<evidence type="ECO:0000313" key="1">
    <source>
        <dbReference type="EMBL" id="RVW16472.1"/>
    </source>
</evidence>
<accession>A0A438BZT3</accession>
<organism evidence="1 2">
    <name type="scientific">Vitis vinifera</name>
    <name type="common">Grape</name>
    <dbReference type="NCBI Taxonomy" id="29760"/>
    <lineage>
        <taxon>Eukaryota</taxon>
        <taxon>Viridiplantae</taxon>
        <taxon>Streptophyta</taxon>
        <taxon>Embryophyta</taxon>
        <taxon>Tracheophyta</taxon>
        <taxon>Spermatophyta</taxon>
        <taxon>Magnoliopsida</taxon>
        <taxon>eudicotyledons</taxon>
        <taxon>Gunneridae</taxon>
        <taxon>Pentapetalae</taxon>
        <taxon>rosids</taxon>
        <taxon>Vitales</taxon>
        <taxon>Vitaceae</taxon>
        <taxon>Viteae</taxon>
        <taxon>Vitis</taxon>
    </lineage>
</organism>
<dbReference type="Proteomes" id="UP000288805">
    <property type="component" value="Unassembled WGS sequence"/>
</dbReference>
<sequence>MDENSNQSFMARVPYGTPDTVIARIIHMKDYTTFETTEMQAHLFQRLEATKTMRAYIVHNMDGNQEILANLGTTMSEVVAARKLVEKSVSLLRKDKEENKEASQVEAHWLAEETATMDVEKEKVEEETIWLKRELQNL</sequence>
<comment type="caution">
    <text evidence="1">The sequence shown here is derived from an EMBL/GenBank/DDBJ whole genome shotgun (WGS) entry which is preliminary data.</text>
</comment>
<protein>
    <submittedName>
        <fullName evidence="1">Uncharacterized protein</fullName>
    </submittedName>
</protein>
<name>A0A438BZT3_VITVI</name>